<keyword evidence="10" id="KW-1185">Reference proteome</keyword>
<dbReference type="Pfam" id="PF04855">
    <property type="entry name" value="SNF5"/>
    <property type="match status" value="1"/>
</dbReference>
<dbReference type="CDD" id="cd21086">
    <property type="entry name" value="WH_NTD_SMARCB1"/>
    <property type="match status" value="1"/>
</dbReference>
<accession>A0ABQ9ISF6</accession>
<protein>
    <recommendedName>
        <fullName evidence="8">SWI/SNF Subunit INI1 DNA binding domain-containing protein</fullName>
    </recommendedName>
</protein>
<evidence type="ECO:0000256" key="3">
    <source>
        <dbReference type="ARBA" id="ARBA00023015"/>
    </source>
</evidence>
<keyword evidence="6" id="KW-0804">Transcription</keyword>
<name>A0ABQ9ISF6_9CUCU</name>
<organism evidence="9 10">
    <name type="scientific">Molorchus minor</name>
    <dbReference type="NCBI Taxonomy" id="1323400"/>
    <lineage>
        <taxon>Eukaryota</taxon>
        <taxon>Metazoa</taxon>
        <taxon>Ecdysozoa</taxon>
        <taxon>Arthropoda</taxon>
        <taxon>Hexapoda</taxon>
        <taxon>Insecta</taxon>
        <taxon>Pterygota</taxon>
        <taxon>Neoptera</taxon>
        <taxon>Endopterygota</taxon>
        <taxon>Coleoptera</taxon>
        <taxon>Polyphaga</taxon>
        <taxon>Cucujiformia</taxon>
        <taxon>Chrysomeloidea</taxon>
        <taxon>Cerambycidae</taxon>
        <taxon>Lamiinae</taxon>
        <taxon>Monochamini</taxon>
        <taxon>Molorchus</taxon>
    </lineage>
</organism>
<dbReference type="InterPro" id="IPR017393">
    <property type="entry name" value="Sfh1/SNF5"/>
</dbReference>
<keyword evidence="3" id="KW-0805">Transcription regulation</keyword>
<evidence type="ECO:0000256" key="6">
    <source>
        <dbReference type="ARBA" id="ARBA00023163"/>
    </source>
</evidence>
<keyword evidence="4" id="KW-0238">DNA-binding</keyword>
<dbReference type="PANTHER" id="PTHR10019">
    <property type="entry name" value="SNF5"/>
    <property type="match status" value="1"/>
</dbReference>
<evidence type="ECO:0000259" key="8">
    <source>
        <dbReference type="Pfam" id="PF21459"/>
    </source>
</evidence>
<comment type="caution">
    <text evidence="9">The sequence shown here is derived from an EMBL/GenBank/DDBJ whole genome shotgun (WGS) entry which is preliminary data.</text>
</comment>
<dbReference type="Proteomes" id="UP001162164">
    <property type="component" value="Unassembled WGS sequence"/>
</dbReference>
<sequence length="348" mass="39494">MSLRTYGDKPISFQLEENGEFYCVGSEVGNYLRLFRGSLYKKYPGMFRRSITNEERKRLIELGLSQHVLASSVSLLRATEVEDIIEGNDEKYKAVSVHTSEPPVPREGKSKKNMQWVPSLPNSSHLDAVPQATPINRNRVAAKKVRTFPLCFDDTDPQINVENACQSEILVPIRLDMEIEGQKLRDTFTWNKNGIHTISFNDTIFMEMLISESLITPEQFAEVLCDDLDLNPLTFVPAIAQAIRQQLEAFPTEPPSIIEENCDQRVIIKLNIHVGNTSLVDQVEWDMSEKQNNAEEFALKLCAELGLGGEFVTAIAYSIRGQLSWHQRTYAFSEAPLPTVEVPFRTPW</sequence>
<proteinExistence type="inferred from homology"/>
<dbReference type="EMBL" id="JAPWTJ010003390">
    <property type="protein sequence ID" value="KAJ8957463.1"/>
    <property type="molecule type" value="Genomic_DNA"/>
</dbReference>
<dbReference type="InterPro" id="IPR048664">
    <property type="entry name" value="INI1_DNA-bd"/>
</dbReference>
<feature type="domain" description="SWI/SNF Subunit INI1 DNA binding" evidence="8">
    <location>
        <begin position="9"/>
        <end position="89"/>
    </location>
</feature>
<dbReference type="InterPro" id="IPR006939">
    <property type="entry name" value="SNF5"/>
</dbReference>
<comment type="similarity">
    <text evidence="2">Belongs to the SNF5 family.</text>
</comment>
<evidence type="ECO:0000256" key="7">
    <source>
        <dbReference type="ARBA" id="ARBA00023242"/>
    </source>
</evidence>
<keyword evidence="5" id="KW-0010">Activator</keyword>
<evidence type="ECO:0000313" key="10">
    <source>
        <dbReference type="Proteomes" id="UP001162164"/>
    </source>
</evidence>
<evidence type="ECO:0000313" key="9">
    <source>
        <dbReference type="EMBL" id="KAJ8957463.1"/>
    </source>
</evidence>
<dbReference type="PIRSF" id="PIRSF038126">
    <property type="entry name" value="SWI_SNF"/>
    <property type="match status" value="1"/>
</dbReference>
<evidence type="ECO:0000256" key="5">
    <source>
        <dbReference type="ARBA" id="ARBA00023159"/>
    </source>
</evidence>
<reference evidence="9" key="1">
    <citation type="journal article" date="2023" name="Insect Mol. Biol.">
        <title>Genome sequencing provides insights into the evolution of gene families encoding plant cell wall-degrading enzymes in longhorned beetles.</title>
        <authorList>
            <person name="Shin N.R."/>
            <person name="Okamura Y."/>
            <person name="Kirsch R."/>
            <person name="Pauchet Y."/>
        </authorList>
    </citation>
    <scope>NUCLEOTIDE SEQUENCE</scope>
    <source>
        <strain evidence="9">MMC_N1</strain>
    </source>
</reference>
<dbReference type="Pfam" id="PF21459">
    <property type="entry name" value="INI1_DNA-bd"/>
    <property type="match status" value="1"/>
</dbReference>
<evidence type="ECO:0000256" key="2">
    <source>
        <dbReference type="ARBA" id="ARBA00010239"/>
    </source>
</evidence>
<evidence type="ECO:0000256" key="4">
    <source>
        <dbReference type="ARBA" id="ARBA00023125"/>
    </source>
</evidence>
<comment type="subcellular location">
    <subcellularLocation>
        <location evidence="1">Nucleus</location>
    </subcellularLocation>
</comment>
<keyword evidence="7" id="KW-0539">Nucleus</keyword>
<gene>
    <name evidence="9" type="ORF">NQ317_016986</name>
</gene>
<evidence type="ECO:0000256" key="1">
    <source>
        <dbReference type="ARBA" id="ARBA00004123"/>
    </source>
</evidence>